<feature type="compositionally biased region" description="Polar residues" evidence="1">
    <location>
        <begin position="98"/>
        <end position="109"/>
    </location>
</feature>
<keyword evidence="3" id="KW-1185">Reference proteome</keyword>
<name>A0A9N7Z5J8_PLEPL</name>
<dbReference type="AlphaFoldDB" id="A0A9N7Z5J8"/>
<feature type="region of interest" description="Disordered" evidence="1">
    <location>
        <begin position="55"/>
        <end position="128"/>
    </location>
</feature>
<dbReference type="Proteomes" id="UP001153269">
    <property type="component" value="Unassembled WGS sequence"/>
</dbReference>
<organism evidence="2 3">
    <name type="scientific">Pleuronectes platessa</name>
    <name type="common">European plaice</name>
    <dbReference type="NCBI Taxonomy" id="8262"/>
    <lineage>
        <taxon>Eukaryota</taxon>
        <taxon>Metazoa</taxon>
        <taxon>Chordata</taxon>
        <taxon>Craniata</taxon>
        <taxon>Vertebrata</taxon>
        <taxon>Euteleostomi</taxon>
        <taxon>Actinopterygii</taxon>
        <taxon>Neopterygii</taxon>
        <taxon>Teleostei</taxon>
        <taxon>Neoteleostei</taxon>
        <taxon>Acanthomorphata</taxon>
        <taxon>Carangaria</taxon>
        <taxon>Pleuronectiformes</taxon>
        <taxon>Pleuronectoidei</taxon>
        <taxon>Pleuronectidae</taxon>
        <taxon>Pleuronectes</taxon>
    </lineage>
</organism>
<protein>
    <submittedName>
        <fullName evidence="2">Uncharacterized protein</fullName>
    </submittedName>
</protein>
<evidence type="ECO:0000313" key="3">
    <source>
        <dbReference type="Proteomes" id="UP001153269"/>
    </source>
</evidence>
<sequence>MLGNVQDGEAESIRLQPVDRGPDKTGDGGDPSEDSAAGALHLLTDSYAWRSLKALPSHTLPRRGELKGRGSLLKESCARDTELSPFTSARREHGELQPLTSAEDQASSQRAGEPPTERAAEPRRGEEEEVDLLKTVILSPRLPPPPPALTPQEMLRPDSLREEPLDALKTYITHCFAARYVLQALGPIQGVRRRLGLKKKKLKEGRQRRELPEKQRSPDPVLIILTFKRFDSDGAEIL</sequence>
<feature type="region of interest" description="Disordered" evidence="1">
    <location>
        <begin position="1"/>
        <end position="39"/>
    </location>
</feature>
<feature type="compositionally biased region" description="Basic and acidic residues" evidence="1">
    <location>
        <begin position="115"/>
        <end position="126"/>
    </location>
</feature>
<proteinExistence type="predicted"/>
<dbReference type="EMBL" id="CADEAL010004060">
    <property type="protein sequence ID" value="CAB1450602.1"/>
    <property type="molecule type" value="Genomic_DNA"/>
</dbReference>
<evidence type="ECO:0000313" key="2">
    <source>
        <dbReference type="EMBL" id="CAB1450602.1"/>
    </source>
</evidence>
<accession>A0A9N7Z5J8</accession>
<reference evidence="2" key="1">
    <citation type="submission" date="2020-03" db="EMBL/GenBank/DDBJ databases">
        <authorList>
            <person name="Weist P."/>
        </authorList>
    </citation>
    <scope>NUCLEOTIDE SEQUENCE</scope>
</reference>
<gene>
    <name evidence="2" type="ORF">PLEPLA_LOCUS38294</name>
</gene>
<comment type="caution">
    <text evidence="2">The sequence shown here is derived from an EMBL/GenBank/DDBJ whole genome shotgun (WGS) entry which is preliminary data.</text>
</comment>
<evidence type="ECO:0000256" key="1">
    <source>
        <dbReference type="SAM" id="MobiDB-lite"/>
    </source>
</evidence>